<evidence type="ECO:0000313" key="3">
    <source>
        <dbReference type="Proteomes" id="UP000827892"/>
    </source>
</evidence>
<evidence type="ECO:0000259" key="1">
    <source>
        <dbReference type="Pfam" id="PF24998"/>
    </source>
</evidence>
<feature type="domain" description="DUF7778" evidence="1">
    <location>
        <begin position="24"/>
        <end position="147"/>
    </location>
</feature>
<dbReference type="InterPro" id="IPR056680">
    <property type="entry name" value="DUF7778"/>
</dbReference>
<organism evidence="2 3">
    <name type="scientific">Caenorhabditis briggsae</name>
    <dbReference type="NCBI Taxonomy" id="6238"/>
    <lineage>
        <taxon>Eukaryota</taxon>
        <taxon>Metazoa</taxon>
        <taxon>Ecdysozoa</taxon>
        <taxon>Nematoda</taxon>
        <taxon>Chromadorea</taxon>
        <taxon>Rhabditida</taxon>
        <taxon>Rhabditina</taxon>
        <taxon>Rhabditomorpha</taxon>
        <taxon>Rhabditoidea</taxon>
        <taxon>Rhabditidae</taxon>
        <taxon>Peloderinae</taxon>
        <taxon>Caenorhabditis</taxon>
    </lineage>
</organism>
<evidence type="ECO:0000313" key="2">
    <source>
        <dbReference type="EMBL" id="ULU05700.1"/>
    </source>
</evidence>
<dbReference type="PANTHER" id="PTHR36947">
    <property type="entry name" value="PROTEIN CBG04364"/>
    <property type="match status" value="1"/>
</dbReference>
<reference evidence="2 3" key="1">
    <citation type="submission" date="2022-05" db="EMBL/GenBank/DDBJ databases">
        <title>Chromosome-level reference genomes for two strains of Caenorhabditis briggsae: an improved platform for comparative genomics.</title>
        <authorList>
            <person name="Stevens L."/>
            <person name="Andersen E.C."/>
        </authorList>
    </citation>
    <scope>NUCLEOTIDE SEQUENCE [LARGE SCALE GENOMIC DNA]</scope>
    <source>
        <strain evidence="2">QX1410_ONT</strain>
        <tissue evidence="2">Whole-organism</tissue>
    </source>
</reference>
<accession>A0AAE9ITV0</accession>
<proteinExistence type="predicted"/>
<protein>
    <recommendedName>
        <fullName evidence="1">DUF7778 domain-containing protein</fullName>
    </recommendedName>
</protein>
<dbReference type="Pfam" id="PF24998">
    <property type="entry name" value="DUF7778"/>
    <property type="match status" value="1"/>
</dbReference>
<gene>
    <name evidence="2" type="ORF">L3Y34_017974</name>
</gene>
<sequence length="348" mass="39506">MSNEIMSTSLCTERKEPLSESVTKVQQLPNICAWNDSNTILRDFVMIFFTKRSAVFRMKQNLPGRKRVLILTPDDILLVYETNCTGYSFDITKAIKMKISYFKQEKEQTMEKSCRITLKYGFGFANFLFVTDALKNQIPIWRKTISAIFEDDSFNGNLLNDLSSYTAKDSDIDQELLTNRFTIISLKSARGSMNLFPLHDGTIDSTQIENSSLKTNSNRSSTCLPLTIRTSISNASDLSTCRYSNPMETTVVENNQKNMISIRQGSQAVSYLAKKFEAKFSAKPANPRAPSSPLEILFPEHPVIQKPIEDPFEIRKEETPRRMSVIGSLFSKRTAKSTVEAKTEIMNE</sequence>
<dbReference type="AlphaFoldDB" id="A0AAE9ITV0"/>
<dbReference type="PANTHER" id="PTHR36947:SF6">
    <property type="entry name" value="TLDC DOMAIN-CONTAINING PROTEIN"/>
    <property type="match status" value="1"/>
</dbReference>
<dbReference type="Proteomes" id="UP000827892">
    <property type="component" value="Chromosome II"/>
</dbReference>
<dbReference type="EMBL" id="CP090892">
    <property type="protein sequence ID" value="ULU05700.1"/>
    <property type="molecule type" value="Genomic_DNA"/>
</dbReference>
<name>A0AAE9ITV0_CAEBR</name>